<accession>A0A345Z2H7</accession>
<dbReference type="Proteomes" id="UP000254792">
    <property type="component" value="Chromosome"/>
</dbReference>
<organism evidence="9 10">
    <name type="scientific">Spiroplasma alleghenense</name>
    <dbReference type="NCBI Taxonomy" id="216931"/>
    <lineage>
        <taxon>Bacteria</taxon>
        <taxon>Bacillati</taxon>
        <taxon>Mycoplasmatota</taxon>
        <taxon>Mollicutes</taxon>
        <taxon>Entomoplasmatales</taxon>
        <taxon>Spiroplasmataceae</taxon>
        <taxon>Spiroplasma</taxon>
    </lineage>
</organism>
<feature type="transmembrane region" description="Helical" evidence="8">
    <location>
        <begin position="319"/>
        <end position="341"/>
    </location>
</feature>
<evidence type="ECO:0000256" key="7">
    <source>
        <dbReference type="ARBA" id="ARBA00023136"/>
    </source>
</evidence>
<gene>
    <name evidence="9" type="primary">ktrB</name>
    <name evidence="9" type="ORF">SALLE_v1c01300</name>
</gene>
<dbReference type="PANTHER" id="PTHR32024:SF1">
    <property type="entry name" value="KTR SYSTEM POTASSIUM UPTAKE PROTEIN B"/>
    <property type="match status" value="1"/>
</dbReference>
<dbReference type="AlphaFoldDB" id="A0A345Z2H7"/>
<feature type="transmembrane region" description="Helical" evidence="8">
    <location>
        <begin position="279"/>
        <end position="299"/>
    </location>
</feature>
<comment type="subcellular location">
    <subcellularLocation>
        <location evidence="1">Cell membrane</location>
        <topology evidence="1">Multi-pass membrane protein</topology>
    </subcellularLocation>
</comment>
<evidence type="ECO:0000256" key="1">
    <source>
        <dbReference type="ARBA" id="ARBA00004651"/>
    </source>
</evidence>
<dbReference type="GO" id="GO:0008324">
    <property type="term" value="F:monoatomic cation transmembrane transporter activity"/>
    <property type="evidence" value="ECO:0007669"/>
    <property type="project" value="InterPro"/>
</dbReference>
<keyword evidence="7 8" id="KW-0472">Membrane</keyword>
<keyword evidence="3" id="KW-1003">Cell membrane</keyword>
<dbReference type="GO" id="GO:0030001">
    <property type="term" value="P:metal ion transport"/>
    <property type="evidence" value="ECO:0007669"/>
    <property type="project" value="UniProtKB-ARBA"/>
</dbReference>
<feature type="transmembrane region" description="Helical" evidence="8">
    <location>
        <begin position="468"/>
        <end position="488"/>
    </location>
</feature>
<reference evidence="9 10" key="1">
    <citation type="submission" date="2018-07" db="EMBL/GenBank/DDBJ databases">
        <title>Complete genome sequence of Spiroplasma alleghenense PLHS-1 (ATCC 51752).</title>
        <authorList>
            <person name="Chou L."/>
            <person name="Lee T.-Y."/>
            <person name="Tsai Y.-M."/>
            <person name="Kuo C.-H."/>
        </authorList>
    </citation>
    <scope>NUCLEOTIDE SEQUENCE [LARGE SCALE GENOMIC DNA]</scope>
    <source>
        <strain evidence="9 10">PLHS-1</strain>
    </source>
</reference>
<feature type="transmembrane region" description="Helical" evidence="8">
    <location>
        <begin position="193"/>
        <end position="213"/>
    </location>
</feature>
<dbReference type="Pfam" id="PF02386">
    <property type="entry name" value="TrkH"/>
    <property type="match status" value="1"/>
</dbReference>
<name>A0A345Z2H7_9MOLU</name>
<keyword evidence="2" id="KW-0813">Transport</keyword>
<evidence type="ECO:0000256" key="3">
    <source>
        <dbReference type="ARBA" id="ARBA00022475"/>
    </source>
</evidence>
<dbReference type="PANTHER" id="PTHR32024">
    <property type="entry name" value="TRK SYSTEM POTASSIUM UPTAKE PROTEIN TRKG-RELATED"/>
    <property type="match status" value="1"/>
</dbReference>
<evidence type="ECO:0000313" key="9">
    <source>
        <dbReference type="EMBL" id="AXK50806.1"/>
    </source>
</evidence>
<keyword evidence="5 8" id="KW-1133">Transmembrane helix</keyword>
<dbReference type="InterPro" id="IPR003445">
    <property type="entry name" value="Cat_transpt"/>
</dbReference>
<evidence type="ECO:0000256" key="8">
    <source>
        <dbReference type="SAM" id="Phobius"/>
    </source>
</evidence>
<dbReference type="EMBL" id="CP031376">
    <property type="protein sequence ID" value="AXK50806.1"/>
    <property type="molecule type" value="Genomic_DNA"/>
</dbReference>
<feature type="transmembrane region" description="Helical" evidence="8">
    <location>
        <begin position="427"/>
        <end position="447"/>
    </location>
</feature>
<sequence length="576" mass="64497">MFYLIKKSEDKNDKLIESENYPTDNLPKKKLSIKEKRHERIQKRRKSFTGDEDDNKKNFFAKLKNWWPLSKVSGKILLIYLLTVLIGGILLIIPGVVTNSGFHWDFLTGIFTASSAFSDTGITISNAAQDYSFWGQLLILIMIQIGGIGILTFKIVLLISLGKKISINDQSVAQSERGSSQLSNTVEMIKDGFIFLTFVEIIGVVFLFFGFYFTPLEFNEYSQIYGDNNIPDFQNPYHSFEKSIWFALFHSVSAVNNAGFDIISGSSLQPYNLSDSHGYLIQSVILVQWVIGGLGYPTFHDIKQKIKGRREGRVVKWSLFTKLNFTVYLSLFILGPLLVFISELSQGQSSYILNYYRVTIDEDFFGVISSYEYIGPKPTGQAIMDIFFNVTSSRNAGFSSVDINQFNAGSKLIMSVWMFIGSAPSSTAGGIRTTTFAIVTLAIIGIIRNRKSVFAYRKKIPEETVRRSFAVFIVGVMIIVTSTAIIYIDSNKVLSNQHDGDKTIIELITLICSAFGTVGLNPFTSGQMINLGAISKITLVLIMFTGQLGISNTLLAFIKQNKNKSYDFLEEEVVIG</sequence>
<keyword evidence="6" id="KW-0406">Ion transport</keyword>
<feature type="transmembrane region" description="Helical" evidence="8">
    <location>
        <begin position="77"/>
        <end position="97"/>
    </location>
</feature>
<evidence type="ECO:0000256" key="6">
    <source>
        <dbReference type="ARBA" id="ARBA00023065"/>
    </source>
</evidence>
<evidence type="ECO:0000313" key="10">
    <source>
        <dbReference type="Proteomes" id="UP000254792"/>
    </source>
</evidence>
<dbReference type="RefSeq" id="WP_218936931.1">
    <property type="nucleotide sequence ID" value="NZ_CP031376.1"/>
</dbReference>
<keyword evidence="10" id="KW-1185">Reference proteome</keyword>
<evidence type="ECO:0000256" key="4">
    <source>
        <dbReference type="ARBA" id="ARBA00022692"/>
    </source>
</evidence>
<keyword evidence="4 8" id="KW-0812">Transmembrane</keyword>
<evidence type="ECO:0000256" key="2">
    <source>
        <dbReference type="ARBA" id="ARBA00022448"/>
    </source>
</evidence>
<dbReference type="KEGG" id="salx:SALLE_v1c01300"/>
<dbReference type="GO" id="GO:0005886">
    <property type="term" value="C:plasma membrane"/>
    <property type="evidence" value="ECO:0007669"/>
    <property type="project" value="UniProtKB-SubCell"/>
</dbReference>
<evidence type="ECO:0000256" key="5">
    <source>
        <dbReference type="ARBA" id="ARBA00022989"/>
    </source>
</evidence>
<protein>
    <submittedName>
        <fullName evidence="9">Potassium uptake protein KtrB</fullName>
    </submittedName>
</protein>
<proteinExistence type="predicted"/>
<feature type="transmembrane region" description="Helical" evidence="8">
    <location>
        <begin position="137"/>
        <end position="161"/>
    </location>
</feature>
<feature type="transmembrane region" description="Helical" evidence="8">
    <location>
        <begin position="537"/>
        <end position="558"/>
    </location>
</feature>